<dbReference type="Proteomes" id="UP000003639">
    <property type="component" value="Unassembled WGS sequence"/>
</dbReference>
<proteinExistence type="predicted"/>
<evidence type="ECO:0000256" key="2">
    <source>
        <dbReference type="ARBA" id="ARBA00023163"/>
    </source>
</evidence>
<dbReference type="SUPFAM" id="SSF46785">
    <property type="entry name" value="Winged helix' DNA-binding domain"/>
    <property type="match status" value="1"/>
</dbReference>
<organism evidence="4 5">
    <name type="scientific">Pseudoflavonifractor capillosus ATCC 29799</name>
    <dbReference type="NCBI Taxonomy" id="411467"/>
    <lineage>
        <taxon>Bacteria</taxon>
        <taxon>Bacillati</taxon>
        <taxon>Bacillota</taxon>
        <taxon>Clostridia</taxon>
        <taxon>Eubacteriales</taxon>
        <taxon>Oscillospiraceae</taxon>
        <taxon>Pseudoflavonifractor</taxon>
    </lineage>
</organism>
<dbReference type="Pfam" id="PF08220">
    <property type="entry name" value="HTH_DeoR"/>
    <property type="match status" value="1"/>
</dbReference>
<dbReference type="eggNOG" id="COG2378">
    <property type="taxonomic scope" value="Bacteria"/>
</dbReference>
<dbReference type="EMBL" id="AAXG02000011">
    <property type="protein sequence ID" value="EDN00511.1"/>
    <property type="molecule type" value="Genomic_DNA"/>
</dbReference>
<keyword evidence="5" id="KW-1185">Reference proteome</keyword>
<dbReference type="InterPro" id="IPR001034">
    <property type="entry name" value="DeoR_HTH"/>
</dbReference>
<evidence type="ECO:0000313" key="5">
    <source>
        <dbReference type="Proteomes" id="UP000003639"/>
    </source>
</evidence>
<protein>
    <submittedName>
        <fullName evidence="4">Transcriptional regulator, DeoR family</fullName>
    </submittedName>
</protein>
<dbReference type="GO" id="GO:0003700">
    <property type="term" value="F:DNA-binding transcription factor activity"/>
    <property type="evidence" value="ECO:0007669"/>
    <property type="project" value="InterPro"/>
</dbReference>
<gene>
    <name evidence="4" type="ORF">BACCAP_01846</name>
</gene>
<sequence length="113" mass="12855">MEARGGEDVGAAERRQQILELLCQRRKETVSNLAAELGVCERTIRRDIEMLTLQYPIETVCGRYGGGVKLADWYYQGRRRLTPRQTALLRRLAAGLQGEDLEDMNQILVQFAS</sequence>
<dbReference type="RefSeq" id="WP_006572391.1">
    <property type="nucleotide sequence ID" value="NZ_AAXG02000011.1"/>
</dbReference>
<name>A6NUG4_9FIRM</name>
<comment type="caution">
    <text evidence="4">The sequence shown here is derived from an EMBL/GenBank/DDBJ whole genome shotgun (WGS) entry which is preliminary data.</text>
</comment>
<keyword evidence="2" id="KW-0804">Transcription</keyword>
<dbReference type="SMART" id="SM00420">
    <property type="entry name" value="HTH_DEOR"/>
    <property type="match status" value="1"/>
</dbReference>
<dbReference type="InterPro" id="IPR036388">
    <property type="entry name" value="WH-like_DNA-bd_sf"/>
</dbReference>
<evidence type="ECO:0000259" key="3">
    <source>
        <dbReference type="PROSITE" id="PS51000"/>
    </source>
</evidence>
<dbReference type="Gene3D" id="1.10.10.10">
    <property type="entry name" value="Winged helix-like DNA-binding domain superfamily/Winged helix DNA-binding domain"/>
    <property type="match status" value="1"/>
</dbReference>
<accession>A6NUG4</accession>
<dbReference type="PROSITE" id="PS51000">
    <property type="entry name" value="HTH_DEOR_2"/>
    <property type="match status" value="1"/>
</dbReference>
<reference evidence="4 5" key="1">
    <citation type="submission" date="2007-04" db="EMBL/GenBank/DDBJ databases">
        <authorList>
            <person name="Fulton L."/>
            <person name="Clifton S."/>
            <person name="Fulton B."/>
            <person name="Xu J."/>
            <person name="Minx P."/>
            <person name="Pepin K.H."/>
            <person name="Johnson M."/>
            <person name="Thiruvilangam P."/>
            <person name="Bhonagiri V."/>
            <person name="Nash W.E."/>
            <person name="Mardis E.R."/>
            <person name="Wilson R.K."/>
        </authorList>
    </citation>
    <scope>NUCLEOTIDE SEQUENCE [LARGE SCALE GENOMIC DNA]</scope>
    <source>
        <strain evidence="4 5">ATCC 29799</strain>
    </source>
</reference>
<evidence type="ECO:0000313" key="4">
    <source>
        <dbReference type="EMBL" id="EDN00511.1"/>
    </source>
</evidence>
<dbReference type="OrthoDB" id="9815009at2"/>
<reference evidence="4 5" key="2">
    <citation type="submission" date="2007-06" db="EMBL/GenBank/DDBJ databases">
        <title>Draft genome sequence of Pseudoflavonifractor capillosus ATCC 29799.</title>
        <authorList>
            <person name="Sudarsanam P."/>
            <person name="Ley R."/>
            <person name="Guruge J."/>
            <person name="Turnbaugh P.J."/>
            <person name="Mahowald M."/>
            <person name="Liep D."/>
            <person name="Gordon J."/>
        </authorList>
    </citation>
    <scope>NUCLEOTIDE SEQUENCE [LARGE SCALE GENOMIC DNA]</scope>
    <source>
        <strain evidence="4 5">ATCC 29799</strain>
    </source>
</reference>
<evidence type="ECO:0000256" key="1">
    <source>
        <dbReference type="ARBA" id="ARBA00023015"/>
    </source>
</evidence>
<dbReference type="STRING" id="411467.BACCAP_01846"/>
<dbReference type="AlphaFoldDB" id="A6NUG4"/>
<dbReference type="InterPro" id="IPR036390">
    <property type="entry name" value="WH_DNA-bd_sf"/>
</dbReference>
<feature type="domain" description="HTH deoR-type" evidence="3">
    <location>
        <begin position="11"/>
        <end position="70"/>
    </location>
</feature>
<keyword evidence="1" id="KW-0805">Transcription regulation</keyword>